<feature type="non-terminal residue" evidence="6">
    <location>
        <position position="209"/>
    </location>
</feature>
<name>J9G3Z4_9ZZZZ</name>
<reference evidence="6" key="1">
    <citation type="journal article" date="2012" name="PLoS ONE">
        <title>Gene sets for utilization of primary and secondary nutrition supplies in the distal gut of endangered iberian lynx.</title>
        <authorList>
            <person name="Alcaide M."/>
            <person name="Messina E."/>
            <person name="Richter M."/>
            <person name="Bargiela R."/>
            <person name="Peplies J."/>
            <person name="Huws S.A."/>
            <person name="Newbold C.J."/>
            <person name="Golyshin P.N."/>
            <person name="Simon M.A."/>
            <person name="Lopez G."/>
            <person name="Yakimov M.M."/>
            <person name="Ferrer M."/>
        </authorList>
    </citation>
    <scope>NUCLEOTIDE SEQUENCE</scope>
</reference>
<dbReference type="PANTHER" id="PTHR11136">
    <property type="entry name" value="FOLYLPOLYGLUTAMATE SYNTHASE-RELATED"/>
    <property type="match status" value="1"/>
</dbReference>
<dbReference type="AlphaFoldDB" id="J9G3Z4"/>
<dbReference type="Pfam" id="PF08245">
    <property type="entry name" value="Mur_ligase_M"/>
    <property type="match status" value="1"/>
</dbReference>
<dbReference type="GO" id="GO:0005524">
    <property type="term" value="F:ATP binding"/>
    <property type="evidence" value="ECO:0007669"/>
    <property type="project" value="UniProtKB-KW"/>
</dbReference>
<proteinExistence type="inferred from homology"/>
<feature type="domain" description="Mur ligase central" evidence="5">
    <location>
        <begin position="20"/>
        <end position="169"/>
    </location>
</feature>
<keyword evidence="4" id="KW-0067">ATP-binding</keyword>
<dbReference type="InterPro" id="IPR018109">
    <property type="entry name" value="Folylpolyglutamate_synth_CS"/>
</dbReference>
<gene>
    <name evidence="6" type="ORF">EVA_17619</name>
</gene>
<sequence length="209" mass="22664">MRELMKRLGDPQNRLSCVHVAGTNGKGSVIAYLYSVLSCAGYKVGRYISPTLYSYRERMEVAGVSISREKFARLLTQVAAAIETMTAEGLPHPTPFEIETAVAFLFFAEEACDLVLLEVGMGGSLDATNLIPAPVLSVITSISLDHLSFLGNTLGEIAEKKAGIIKRGGAMVTTAQAEEAREALCQRCLEEAVPYVETHPEQAQILRED</sequence>
<dbReference type="InterPro" id="IPR036565">
    <property type="entry name" value="Mur-like_cat_sf"/>
</dbReference>
<evidence type="ECO:0000313" key="6">
    <source>
        <dbReference type="EMBL" id="EJW94274.1"/>
    </source>
</evidence>
<dbReference type="PROSITE" id="PS01012">
    <property type="entry name" value="FOLYLPOLYGLU_SYNT_2"/>
    <property type="match status" value="1"/>
</dbReference>
<evidence type="ECO:0000256" key="2">
    <source>
        <dbReference type="ARBA" id="ARBA00022598"/>
    </source>
</evidence>
<evidence type="ECO:0000259" key="5">
    <source>
        <dbReference type="Pfam" id="PF08245"/>
    </source>
</evidence>
<dbReference type="InterPro" id="IPR013221">
    <property type="entry name" value="Mur_ligase_cen"/>
</dbReference>
<evidence type="ECO:0000256" key="4">
    <source>
        <dbReference type="ARBA" id="ARBA00022840"/>
    </source>
</evidence>
<dbReference type="GO" id="GO:0004326">
    <property type="term" value="F:tetrahydrofolylpolyglutamate synthase activity"/>
    <property type="evidence" value="ECO:0007669"/>
    <property type="project" value="InterPro"/>
</dbReference>
<keyword evidence="3" id="KW-0547">Nucleotide-binding</keyword>
<evidence type="ECO:0000256" key="1">
    <source>
        <dbReference type="ARBA" id="ARBA00008276"/>
    </source>
</evidence>
<dbReference type="GO" id="GO:0008841">
    <property type="term" value="F:dihydrofolate synthase activity"/>
    <property type="evidence" value="ECO:0007669"/>
    <property type="project" value="TreeGrafter"/>
</dbReference>
<dbReference type="PROSITE" id="PS01011">
    <property type="entry name" value="FOLYLPOLYGLU_SYNT_1"/>
    <property type="match status" value="1"/>
</dbReference>
<keyword evidence="2" id="KW-0436">Ligase</keyword>
<comment type="similarity">
    <text evidence="1">Belongs to the folylpolyglutamate synthase family.</text>
</comment>
<dbReference type="Gene3D" id="3.40.1190.10">
    <property type="entry name" value="Mur-like, catalytic domain"/>
    <property type="match status" value="1"/>
</dbReference>
<dbReference type="InterPro" id="IPR001645">
    <property type="entry name" value="Folylpolyglutamate_synth"/>
</dbReference>
<dbReference type="EMBL" id="AMCI01006462">
    <property type="protein sequence ID" value="EJW94274.1"/>
    <property type="molecule type" value="Genomic_DNA"/>
</dbReference>
<dbReference type="NCBIfam" id="TIGR01499">
    <property type="entry name" value="folC"/>
    <property type="match status" value="1"/>
</dbReference>
<protein>
    <submittedName>
        <fullName evidence="6">Folylpolyglutamate synthase/dihydrofolate synthase</fullName>
    </submittedName>
</protein>
<organism evidence="6">
    <name type="scientific">gut metagenome</name>
    <dbReference type="NCBI Taxonomy" id="749906"/>
    <lineage>
        <taxon>unclassified sequences</taxon>
        <taxon>metagenomes</taxon>
        <taxon>organismal metagenomes</taxon>
    </lineage>
</organism>
<dbReference type="PANTHER" id="PTHR11136:SF0">
    <property type="entry name" value="DIHYDROFOLATE SYNTHETASE-RELATED"/>
    <property type="match status" value="1"/>
</dbReference>
<dbReference type="GO" id="GO:0005829">
    <property type="term" value="C:cytosol"/>
    <property type="evidence" value="ECO:0007669"/>
    <property type="project" value="TreeGrafter"/>
</dbReference>
<comment type="caution">
    <text evidence="6">The sequence shown here is derived from an EMBL/GenBank/DDBJ whole genome shotgun (WGS) entry which is preliminary data.</text>
</comment>
<dbReference type="SUPFAM" id="SSF53623">
    <property type="entry name" value="MurD-like peptide ligases, catalytic domain"/>
    <property type="match status" value="1"/>
</dbReference>
<evidence type="ECO:0000256" key="3">
    <source>
        <dbReference type="ARBA" id="ARBA00022741"/>
    </source>
</evidence>
<accession>J9G3Z4</accession>
<dbReference type="GO" id="GO:0005739">
    <property type="term" value="C:mitochondrion"/>
    <property type="evidence" value="ECO:0007669"/>
    <property type="project" value="TreeGrafter"/>
</dbReference>